<dbReference type="Pfam" id="PF13195">
    <property type="entry name" value="DUF4011"/>
    <property type="match status" value="1"/>
</dbReference>
<dbReference type="Pfam" id="PF13086">
    <property type="entry name" value="AAA_11"/>
    <property type="match status" value="1"/>
</dbReference>
<dbReference type="EMBL" id="CP045929">
    <property type="protein sequence ID" value="QGK70418.1"/>
    <property type="molecule type" value="Genomic_DNA"/>
</dbReference>
<dbReference type="InterPro" id="IPR049468">
    <property type="entry name" value="Restrct_endonuc-II-like_dom"/>
</dbReference>
<proteinExistence type="predicted"/>
<evidence type="ECO:0000259" key="2">
    <source>
        <dbReference type="Pfam" id="PF13086"/>
    </source>
</evidence>
<dbReference type="InterPro" id="IPR045055">
    <property type="entry name" value="DNA2/NAM7-like"/>
</dbReference>
<organism evidence="5 6">
    <name type="scientific">Allosaccharopolyspora coralli</name>
    <dbReference type="NCBI Taxonomy" id="2665642"/>
    <lineage>
        <taxon>Bacteria</taxon>
        <taxon>Bacillati</taxon>
        <taxon>Actinomycetota</taxon>
        <taxon>Actinomycetes</taxon>
        <taxon>Pseudonocardiales</taxon>
        <taxon>Pseudonocardiaceae</taxon>
        <taxon>Allosaccharopolyspora</taxon>
    </lineage>
</organism>
<dbReference type="PANTHER" id="PTHR10887">
    <property type="entry name" value="DNA2/NAM7 HELICASE FAMILY"/>
    <property type="match status" value="1"/>
</dbReference>
<dbReference type="SUPFAM" id="SSF52540">
    <property type="entry name" value="P-loop containing nucleoside triphosphate hydrolases"/>
    <property type="match status" value="1"/>
</dbReference>
<dbReference type="Pfam" id="PF18741">
    <property type="entry name" value="MTES_1575"/>
    <property type="match status" value="1"/>
</dbReference>
<dbReference type="InterPro" id="IPR041677">
    <property type="entry name" value="DNA2/NAM7_AAA_11"/>
</dbReference>
<feature type="domain" description="DNA2/NAM7 helicase helicase" evidence="2">
    <location>
        <begin position="686"/>
        <end position="775"/>
    </location>
</feature>
<dbReference type="PANTHER" id="PTHR10887:SF530">
    <property type="entry name" value="SUPERFAMILY I DNA HELICASES"/>
    <property type="match status" value="1"/>
</dbReference>
<evidence type="ECO:0000256" key="1">
    <source>
        <dbReference type="SAM" id="MobiDB-lite"/>
    </source>
</evidence>
<name>A0A5Q3Q721_9PSEU</name>
<evidence type="ECO:0000259" key="3">
    <source>
        <dbReference type="Pfam" id="PF13087"/>
    </source>
</evidence>
<dbReference type="InterPro" id="IPR027417">
    <property type="entry name" value="P-loop_NTPase"/>
</dbReference>
<feature type="region of interest" description="Disordered" evidence="1">
    <location>
        <begin position="1808"/>
        <end position="1858"/>
    </location>
</feature>
<feature type="domain" description="Restriction endonuclease type II-like" evidence="4">
    <location>
        <begin position="1634"/>
        <end position="1729"/>
    </location>
</feature>
<feature type="domain" description="DNA2/NAM7 helicase-like C-terminal" evidence="3">
    <location>
        <begin position="1388"/>
        <end position="1584"/>
    </location>
</feature>
<dbReference type="InterPro" id="IPR025103">
    <property type="entry name" value="DUF4011"/>
</dbReference>
<reference evidence="6" key="1">
    <citation type="submission" date="2019-11" db="EMBL/GenBank/DDBJ databases">
        <title>The complete genome sequence of Saccharopolyspora sp. E2A.</title>
        <authorList>
            <person name="Zhang G."/>
        </authorList>
    </citation>
    <scope>NUCLEOTIDE SEQUENCE [LARGE SCALE GENOMIC DNA]</scope>
    <source>
        <strain evidence="6">E2A</strain>
    </source>
</reference>
<feature type="region of interest" description="Disordered" evidence="1">
    <location>
        <begin position="1359"/>
        <end position="1381"/>
    </location>
</feature>
<evidence type="ECO:0000259" key="4">
    <source>
        <dbReference type="Pfam" id="PF18741"/>
    </source>
</evidence>
<gene>
    <name evidence="5" type="ORF">GIY23_13600</name>
</gene>
<dbReference type="KEGG" id="sace:GIY23_13600"/>
<evidence type="ECO:0000313" key="6">
    <source>
        <dbReference type="Proteomes" id="UP000371041"/>
    </source>
</evidence>
<keyword evidence="6" id="KW-1185">Reference proteome</keyword>
<sequence>MSRVLFSESEHSDDQLRLGVQVPPALNYALAHNRVPLVRRLVVENLTVDELRDLEVTVELSGPQGLLAGPWVRRVPGVAGGRELRFDTFTGFTCETATFAHTDEAFPVQYRVTVAHGADTLANLVVPSEVLAHNEWFNAPAVYDLIAAFVQPNTSSVSHVLRQAAQLLERQTGTGSLDGYQSGSERVVLIAGAIYEALRAESITYVTMPASFEDTGQKVRTTAGVLAERLGNCIDLSVTYAACLEAAGLHPLIFFTPEHAFAGFFRQHSRLPEAVSLDTNHVANLVQSGMVVPVELTGVGRGSNTLDFERAVSVGLGHLHAGASGLRGMVDVHLAHRSGIKPLPSGDRPSEVAQGSGDIDDQTTPRINLPHQLAGFVPLDTDTNTDDEPAVELVDDGAPARVGQWRNSLLDLSLRNPLLKLPTRGKGLDLHTPAEALPKLDDLVHEHTPITVVAQDTISGVHKLAGIHRAQELDDAVLADELTTDHRVYGNVTEERYVTRLRTLQREARTMLQETGGNYLYLTLGALVHPSRTGEARAPLFLLPVRLEGGSGHKAYSIVADGDEIATPNYCLIEWLRVHHGLRIPELDKPVTDESGIDIVRTLAKIRQSLVENNLHYRIESSASLRLLQFSTFQMWRDLTNHWETVTSNPVVRHLVTKAGDRFEDPQDTGYVEVDESALHLPIAADGSQMKAVAMAAQGRSFVLEGPPGTGKSQTITNLIAHTIASGKKVLFVAEKQAALDVVKRRLGAIGFDHFCLDLHGRKQSLPNIRQQLKDALHHEVTPDRHGWTAAETAYRKRLETLRRHPERIHETNAAGFSAWSAYEAVLAHGVGPTAEVAPSYFSLPEEQREAVANAARELPTVLESARVRPQHPWRLSGLRSATSLESDQCRAAVDELERVRALWQRLPEPLRAAVAALQGPGELGATLEAARIATTGYRVDESATTSTLQSGWDAAFAAFHQALGQFREQHQEILTALRPEVFEHAELAGWHAEADAARRSMWRRKKKLRAVAERLQPYAHGDVRIDEQTVYQLLTDAMTVCSAATDLMQQAAAVKGLQLPPQWRPAHAHAVRTVETAHHYALVWRNLSVNQPDLARVYAALAAGLPVNDLNAIVQAWRTWLALLATTRTEFDRWTNGRAWTAAWERDGAAWTEEVHARGLTGPHRWGAVLIQLDVMEAAGLSTFARQLLDADIEAREAEEAFQRGVATAALSERLSDTNLDLFDGPAHTHEVQEYLTATRRLRANVPEWLAGKLIEQRPRVSTDKSGRDGELVRQLERKRGGLSFRELLTRHSGTITGLMPCFLMSPASVANFLEPGSVEFDLVVFDEASQIRVAEAVGAMGRARSVVVVGDSKQMPPTSVMEVNRGDDDTAENSGEDVPVPEDMDSILSECVESGLPQVWLSWHYRSSDESLIAFSNTHYYENQLASLPSPGSGPRSGVSARRVAGVFDRGTRASRTNEIEAAAIVAEIRKILADSDTRERSIGVVTFNIQQRDLLLNLLEESDDPLVQAALAREDDEALFVKNLENVQGDERDVVLFSLAFSVDRATGKLPMNFGPLLREGGQRRLNVAITRARTQVILFSSFDPADLDLSRTKSLGVRHLREYLEMAFDGSRTDGEPLPQRRAHREPVIEEIANSLRSRGYEVAPRYGLSHFTVDLAARDAGSSSWQAAVLLDSPEWSRRPTVADRDAAPELLRSVMKWPAVVRVWLPQWINDRDRVLVEIDAAIAGAREPATGAPEQTLEEEASSEAVSRTPPSALPARTDDAPASAESGQSPPQTGILNEDGDERVAVGVADSVRTLATVAEAAPDIADGDHEPVGGTPGADSGSACAVPEPQRFTPYEPTRLGSQQDLNDVDRDPGVRRLLRSAFVEVVEVEGPIERDRLVKLILERFDFGKSHSSRVQSVLRYLPPSLVVRESPLGAFVWPARLDPVRWRGFRRSAAEDGERGRKLEEVAPEEIANAMRAALLKARRNIRSTDELHKETLVRLGFVPVRGEPRLTPHRRHILQRAESIGVADGRLAEAKYDRSPKSP</sequence>
<dbReference type="InterPro" id="IPR047187">
    <property type="entry name" value="SF1_C_Upf1"/>
</dbReference>
<dbReference type="Gene3D" id="3.40.50.300">
    <property type="entry name" value="P-loop containing nucleotide triphosphate hydrolases"/>
    <property type="match status" value="3"/>
</dbReference>
<evidence type="ECO:0000313" key="5">
    <source>
        <dbReference type="EMBL" id="QGK70418.1"/>
    </source>
</evidence>
<feature type="region of interest" description="Disordered" evidence="1">
    <location>
        <begin position="1733"/>
        <end position="1787"/>
    </location>
</feature>
<dbReference type="GO" id="GO:0004386">
    <property type="term" value="F:helicase activity"/>
    <property type="evidence" value="ECO:0007669"/>
    <property type="project" value="InterPro"/>
</dbReference>
<accession>A0A5Q3Q721</accession>
<dbReference type="CDD" id="cd18808">
    <property type="entry name" value="SF1_C_Upf1"/>
    <property type="match status" value="1"/>
</dbReference>
<feature type="compositionally biased region" description="Acidic residues" evidence="1">
    <location>
        <begin position="1371"/>
        <end position="1381"/>
    </location>
</feature>
<dbReference type="Pfam" id="PF13087">
    <property type="entry name" value="AAA_12"/>
    <property type="match status" value="1"/>
</dbReference>
<dbReference type="Proteomes" id="UP000371041">
    <property type="component" value="Chromosome"/>
</dbReference>
<feature type="compositionally biased region" description="Polar residues" evidence="1">
    <location>
        <begin position="1773"/>
        <end position="1783"/>
    </location>
</feature>
<protein>
    <submittedName>
        <fullName evidence="5">DUF4011 domain-containing protein</fullName>
    </submittedName>
</protein>
<dbReference type="InterPro" id="IPR041679">
    <property type="entry name" value="DNA2/NAM7-like_C"/>
</dbReference>